<dbReference type="InterPro" id="IPR039424">
    <property type="entry name" value="SBP_5"/>
</dbReference>
<dbReference type="GO" id="GO:0043190">
    <property type="term" value="C:ATP-binding cassette (ABC) transporter complex"/>
    <property type="evidence" value="ECO:0007669"/>
    <property type="project" value="InterPro"/>
</dbReference>
<comment type="similarity">
    <text evidence="1">Belongs to the bacterial solute-binding protein 5 family.</text>
</comment>
<dbReference type="Gene3D" id="3.10.105.10">
    <property type="entry name" value="Dipeptide-binding Protein, Domain 3"/>
    <property type="match status" value="1"/>
</dbReference>
<evidence type="ECO:0000256" key="1">
    <source>
        <dbReference type="ARBA" id="ARBA00005695"/>
    </source>
</evidence>
<evidence type="ECO:0000256" key="3">
    <source>
        <dbReference type="ARBA" id="ARBA00022729"/>
    </source>
</evidence>
<dbReference type="Proteomes" id="UP000594468">
    <property type="component" value="Chromosome"/>
</dbReference>
<dbReference type="GO" id="GO:0015833">
    <property type="term" value="P:peptide transport"/>
    <property type="evidence" value="ECO:0007669"/>
    <property type="project" value="TreeGrafter"/>
</dbReference>
<dbReference type="InterPro" id="IPR030678">
    <property type="entry name" value="Peptide/Ni-bd"/>
</dbReference>
<dbReference type="KEGG" id="pmet:G4Y79_15095"/>
<dbReference type="RefSeq" id="WP_195169102.1">
    <property type="nucleotide sequence ID" value="NZ_CP062983.1"/>
</dbReference>
<accession>A0A7S8ID63</accession>
<dbReference type="PANTHER" id="PTHR30290">
    <property type="entry name" value="PERIPLASMIC BINDING COMPONENT OF ABC TRANSPORTER"/>
    <property type="match status" value="1"/>
</dbReference>
<dbReference type="Pfam" id="PF00496">
    <property type="entry name" value="SBP_bac_5"/>
    <property type="match status" value="1"/>
</dbReference>
<dbReference type="AlphaFoldDB" id="A0A7S8ID63"/>
<feature type="domain" description="Solute-binding protein family 5" evidence="5">
    <location>
        <begin position="87"/>
        <end position="522"/>
    </location>
</feature>
<proteinExistence type="inferred from homology"/>
<dbReference type="GO" id="GO:1904680">
    <property type="term" value="F:peptide transmembrane transporter activity"/>
    <property type="evidence" value="ECO:0007669"/>
    <property type="project" value="TreeGrafter"/>
</dbReference>
<dbReference type="InterPro" id="IPR000914">
    <property type="entry name" value="SBP_5_dom"/>
</dbReference>
<dbReference type="PIRSF" id="PIRSF002741">
    <property type="entry name" value="MppA"/>
    <property type="match status" value="1"/>
</dbReference>
<keyword evidence="2" id="KW-0813">Transport</keyword>
<dbReference type="Gene3D" id="3.90.76.10">
    <property type="entry name" value="Dipeptide-binding Protein, Domain 1"/>
    <property type="match status" value="1"/>
</dbReference>
<dbReference type="PANTHER" id="PTHR30290:SF9">
    <property type="entry name" value="OLIGOPEPTIDE-BINDING PROTEIN APPA"/>
    <property type="match status" value="1"/>
</dbReference>
<dbReference type="SUPFAM" id="SSF53850">
    <property type="entry name" value="Periplasmic binding protein-like II"/>
    <property type="match status" value="1"/>
</dbReference>
<evidence type="ECO:0000256" key="2">
    <source>
        <dbReference type="ARBA" id="ARBA00022448"/>
    </source>
</evidence>
<dbReference type="GO" id="GO:0042597">
    <property type="term" value="C:periplasmic space"/>
    <property type="evidence" value="ECO:0007669"/>
    <property type="project" value="UniProtKB-ARBA"/>
</dbReference>
<keyword evidence="7" id="KW-1185">Reference proteome</keyword>
<evidence type="ECO:0000313" key="7">
    <source>
        <dbReference type="Proteomes" id="UP000594468"/>
    </source>
</evidence>
<reference evidence="6 7" key="1">
    <citation type="submission" date="2020-02" db="EMBL/GenBank/DDBJ databases">
        <authorList>
            <person name="Zheng R.K."/>
            <person name="Sun C.M."/>
        </authorList>
    </citation>
    <scope>NUCLEOTIDE SEQUENCE [LARGE SCALE GENOMIC DNA]</scope>
    <source>
        <strain evidence="7">rifampicinis</strain>
    </source>
</reference>
<feature type="signal peptide" evidence="4">
    <location>
        <begin position="1"/>
        <end position="26"/>
    </location>
</feature>
<dbReference type="Gene3D" id="3.40.190.10">
    <property type="entry name" value="Periplasmic binding protein-like II"/>
    <property type="match status" value="1"/>
</dbReference>
<evidence type="ECO:0000256" key="4">
    <source>
        <dbReference type="SAM" id="SignalP"/>
    </source>
</evidence>
<keyword evidence="3 4" id="KW-0732">Signal</keyword>
<protein>
    <recommendedName>
        <fullName evidence="5">Solute-binding protein family 5 domain-containing protein</fullName>
    </recommendedName>
</protein>
<evidence type="ECO:0000259" key="5">
    <source>
        <dbReference type="Pfam" id="PF00496"/>
    </source>
</evidence>
<organism evidence="6 7">
    <name type="scientific">Phototrophicus methaneseepsis</name>
    <dbReference type="NCBI Taxonomy" id="2710758"/>
    <lineage>
        <taxon>Bacteria</taxon>
        <taxon>Bacillati</taxon>
        <taxon>Chloroflexota</taxon>
        <taxon>Candidatus Thermofontia</taxon>
        <taxon>Phototrophicales</taxon>
        <taxon>Phototrophicaceae</taxon>
        <taxon>Phototrophicus</taxon>
    </lineage>
</organism>
<dbReference type="EMBL" id="CP062983">
    <property type="protein sequence ID" value="QPC81029.1"/>
    <property type="molecule type" value="Genomic_DNA"/>
</dbReference>
<sequence>MKRFTHFVMVGALLTLVMALVGPAAAQDTDPNTGGVIIQGNSGGDPSTFNPIIGSDTVSSDVYDLMYPDIIALNPSTLVEEPSQLGGLAESWEYDETGTVLTINLRQDLTWSDGTPITVDDWIWAADAVRSGETSSPRTYVFTTLADGSADAGFIDSYEKIDDYTLQITLGQPTRDEEGNVVELTPNCVALSDINDIAVVPSHLFEAAFGDDYAAMDDDPFFVPTATFGAFTDPFFEAGVQVSLLGAEEYQDAVEGVVNPSEFVYLSVPDTTVEYERFLAGELTFTSVNLDRQNEFREIADEAGYQVFEYPSNGYTYIGWNLADPNNPQPGLDENGEHPDQGIHPVFGDKLVRQAMAYAVDVDAIIGTRPEGDTPATGIVEGNGTRAVVHNNSDPLTWVDPGLDPYPYDPEMALSLLEEAGWVDNDGDGQLECNDCLYAREVDESYNGTPMSFNLSTNSGNTVRERIGQTVREQLGEIGITVEFEAIDFGALVDLLTSQTSDAIIIGWSLGLPFDPDGRWAFGPEADAPGSGFAFTSYYNPELYDLWEQATTIEGCNQEDRLALYQEAMQMLYEDQPYLWLFFGNVMVAAQPNVENFDPYPAAPLWNVDAWRVLSD</sequence>
<evidence type="ECO:0000313" key="6">
    <source>
        <dbReference type="EMBL" id="QPC81029.1"/>
    </source>
</evidence>
<feature type="chain" id="PRO_5032545629" description="Solute-binding protein family 5 domain-containing protein" evidence="4">
    <location>
        <begin position="27"/>
        <end position="616"/>
    </location>
</feature>
<name>A0A7S8ID63_9CHLR</name>
<gene>
    <name evidence="6" type="ORF">G4Y79_15095</name>
</gene>